<evidence type="ECO:0000313" key="1">
    <source>
        <dbReference type="EMBL" id="MBH8572433.1"/>
    </source>
</evidence>
<dbReference type="AlphaFoldDB" id="A0A8J7I1T7"/>
<keyword evidence="2" id="KW-1185">Reference proteome</keyword>
<accession>A0A8J7I1T7</accession>
<organism evidence="1 2">
    <name type="scientific">Dendronalium phyllosphericum CENA369</name>
    <dbReference type="NCBI Taxonomy" id="1725256"/>
    <lineage>
        <taxon>Bacteria</taxon>
        <taxon>Bacillati</taxon>
        <taxon>Cyanobacteriota</taxon>
        <taxon>Cyanophyceae</taxon>
        <taxon>Nostocales</taxon>
        <taxon>Nostocaceae</taxon>
        <taxon>Dendronalium</taxon>
        <taxon>Dendronalium phyllosphericum</taxon>
    </lineage>
</organism>
<reference evidence="1 2" key="1">
    <citation type="journal article" date="2021" name="Int. J. Syst. Evol. Microbiol.">
        <title>Amazonocrinis nigriterrae gen. nov., sp. nov., Atlanticothrix silvestris gen. nov., sp. nov. and Dendronalium phyllosphericum gen. nov., sp. nov., nostocacean cyanobacteria from Brazilian environments.</title>
        <authorList>
            <person name="Alvarenga D.O."/>
            <person name="Andreote A.P.D."/>
            <person name="Branco L.H.Z."/>
            <person name="Delbaje E."/>
            <person name="Cruz R.B."/>
            <person name="Varani A.M."/>
            <person name="Fiore M.F."/>
        </authorList>
    </citation>
    <scope>NUCLEOTIDE SEQUENCE [LARGE SCALE GENOMIC DNA]</scope>
    <source>
        <strain evidence="1 2">CENA369</strain>
    </source>
</reference>
<comment type="caution">
    <text evidence="1">The sequence shown here is derived from an EMBL/GenBank/DDBJ whole genome shotgun (WGS) entry which is preliminary data.</text>
</comment>
<proteinExistence type="predicted"/>
<evidence type="ECO:0000313" key="2">
    <source>
        <dbReference type="Proteomes" id="UP000662314"/>
    </source>
</evidence>
<dbReference type="Proteomes" id="UP000662314">
    <property type="component" value="Unassembled WGS sequence"/>
</dbReference>
<gene>
    <name evidence="1" type="ORF">I8752_05165</name>
</gene>
<protein>
    <submittedName>
        <fullName evidence="1">Uncharacterized protein</fullName>
    </submittedName>
</protein>
<name>A0A8J7I1T7_9NOST</name>
<sequence>MSSPTVHYWRSLYYQGAIAVVTPFKTIAIAQNLIATDSCTDAIYRVCTPNSALSTQHSALSTSLYYD</sequence>
<dbReference type="RefSeq" id="WP_214431256.1">
    <property type="nucleotide sequence ID" value="NZ_CAWPUQ010000024.1"/>
</dbReference>
<dbReference type="EMBL" id="JAECZA010000012">
    <property type="protein sequence ID" value="MBH8572433.1"/>
    <property type="molecule type" value="Genomic_DNA"/>
</dbReference>